<evidence type="ECO:0000313" key="1">
    <source>
        <dbReference type="EMBL" id="KNE02421.1"/>
    </source>
</evidence>
<name>A0A0L0P8S8_CANAR</name>
<dbReference type="Proteomes" id="UP000037122">
    <property type="component" value="Unassembled WGS sequence"/>
</dbReference>
<accession>A0A0L0P8S8</accession>
<sequence length="65" mass="7388">MDVWHRLVIHRIQPSPLDQWSNGGGCLDSPTRDLPEAILGSKFAALWKLLRQRRDAQVVTTQDHG</sequence>
<organism evidence="1 2">
    <name type="scientific">Candidozyma auris</name>
    <name type="common">Yeast</name>
    <name type="synonym">Candida auris</name>
    <dbReference type="NCBI Taxonomy" id="498019"/>
    <lineage>
        <taxon>Eukaryota</taxon>
        <taxon>Fungi</taxon>
        <taxon>Dikarya</taxon>
        <taxon>Ascomycota</taxon>
        <taxon>Saccharomycotina</taxon>
        <taxon>Pichiomycetes</taxon>
        <taxon>Metschnikowiaceae</taxon>
        <taxon>Candidozyma</taxon>
    </lineage>
</organism>
<proteinExistence type="predicted"/>
<dbReference type="EMBL" id="LGST01000004">
    <property type="protein sequence ID" value="KNE02421.1"/>
    <property type="molecule type" value="Genomic_DNA"/>
</dbReference>
<gene>
    <name evidence="1" type="ORF">QG37_00684</name>
</gene>
<dbReference type="AlphaFoldDB" id="A0A0L0P8S8"/>
<comment type="caution">
    <text evidence="1">The sequence shown here is derived from an EMBL/GenBank/DDBJ whole genome shotgun (WGS) entry which is preliminary data.</text>
</comment>
<reference evidence="2" key="1">
    <citation type="journal article" date="2015" name="BMC Genomics">
        <title>Draft genome of a commonly misdiagnosed multidrug resistant pathogen Candida auris.</title>
        <authorList>
            <person name="Chatterjee S."/>
            <person name="Alampalli S.V."/>
            <person name="Nageshan R.K."/>
            <person name="Chettiar S.T."/>
            <person name="Joshi S."/>
            <person name="Tatu U.S."/>
        </authorList>
    </citation>
    <scope>NUCLEOTIDE SEQUENCE [LARGE SCALE GENOMIC DNA]</scope>
    <source>
        <strain evidence="2">6684</strain>
    </source>
</reference>
<dbReference type="VEuPathDB" id="FungiDB:QG37_00684"/>
<evidence type="ECO:0000313" key="2">
    <source>
        <dbReference type="Proteomes" id="UP000037122"/>
    </source>
</evidence>
<protein>
    <submittedName>
        <fullName evidence="1">Uncharacterized protein</fullName>
    </submittedName>
</protein>